<dbReference type="PANTHER" id="PTHR42793">
    <property type="entry name" value="COA BINDING DOMAIN CONTAINING PROTEIN"/>
    <property type="match status" value="1"/>
</dbReference>
<proteinExistence type="predicted"/>
<dbReference type="Pfam" id="PF13380">
    <property type="entry name" value="CoA_binding_2"/>
    <property type="match status" value="1"/>
</dbReference>
<keyword evidence="1" id="KW-0812">Transmembrane</keyword>
<evidence type="ECO:0000259" key="2">
    <source>
        <dbReference type="SMART" id="SM00881"/>
    </source>
</evidence>
<dbReference type="SMART" id="SM00881">
    <property type="entry name" value="CoA_binding"/>
    <property type="match status" value="1"/>
</dbReference>
<dbReference type="EMBL" id="FQZU01000018">
    <property type="protein sequence ID" value="SHK11423.1"/>
    <property type="molecule type" value="Genomic_DNA"/>
</dbReference>
<evidence type="ECO:0000256" key="1">
    <source>
        <dbReference type="SAM" id="Phobius"/>
    </source>
</evidence>
<protein>
    <submittedName>
        <fullName evidence="3">Acyl-CoA synthetase (NDP forming)</fullName>
    </submittedName>
</protein>
<dbReference type="Gene3D" id="3.40.50.720">
    <property type="entry name" value="NAD(P)-binding Rossmann-like Domain"/>
    <property type="match status" value="1"/>
</dbReference>
<dbReference type="STRING" id="1121393.SAMN02745216_02904"/>
<dbReference type="InterPro" id="IPR016102">
    <property type="entry name" value="Succinyl-CoA_synth-like"/>
</dbReference>
<dbReference type="InterPro" id="IPR036291">
    <property type="entry name" value="NAD(P)-bd_dom_sf"/>
</dbReference>
<dbReference type="PANTHER" id="PTHR42793:SF1">
    <property type="entry name" value="PEPTIDYL-LYSINE N-ACETYLTRANSFERASE PATZ"/>
    <property type="match status" value="1"/>
</dbReference>
<sequence>MQEQMREQIDRMFHPRGIAFYGGVTKFGSFANFVMLSIMKYGYAGKIYPISDKGGDVLGVPAIASLDQADGPVDLASISVPAKAVPEVLEQCLQNGVAGVQVHTSGFAEMGDEEGVALQKKLEEYAAKGLRIVGPNCFGIHCPKGGLTVLPGFDFNKEPGPCSMISQSGGLANDFGHEAALAGLGISKVVSFGNGCDLDAISLMEYLADDPQTEYIAAYIEGVADAGAFLDAVRKTTKKKPVVIWKGGLTPLGGRATLSHTGSMGGESKIWEGALAQAGAYAVQGLDEMMDTLMGLVYTKSRGKKIALVGGGGAIGVFTSDLAYRWGLEIPVFSDGTQKKLRAYFPTPGNSMKNPLDTGTPALPLDVLKGCVTEILTAEPVDVMILILLTHPLETVSSTFCKMYGLEPPPPGQYVDSLFETLMGLKEQTGKDLALVFENRAYRLEDMEADAAWRQLRAKYQAAGIPVFASAERALRAVRNASLKIA</sequence>
<evidence type="ECO:0000313" key="4">
    <source>
        <dbReference type="Proteomes" id="UP000183994"/>
    </source>
</evidence>
<dbReference type="Proteomes" id="UP000183994">
    <property type="component" value="Unassembled WGS sequence"/>
</dbReference>
<reference evidence="4" key="1">
    <citation type="submission" date="2016-11" db="EMBL/GenBank/DDBJ databases">
        <authorList>
            <person name="Varghese N."/>
            <person name="Submissions S."/>
        </authorList>
    </citation>
    <scope>NUCLEOTIDE SEQUENCE [LARGE SCALE GENOMIC DNA]</scope>
    <source>
        <strain evidence="4">DSM 16219</strain>
    </source>
</reference>
<feature type="transmembrane region" description="Helical" evidence="1">
    <location>
        <begin position="20"/>
        <end position="43"/>
    </location>
</feature>
<gene>
    <name evidence="3" type="ORF">SAMN02745216_02904</name>
</gene>
<feature type="domain" description="CoA-binding" evidence="2">
    <location>
        <begin position="12"/>
        <end position="107"/>
    </location>
</feature>
<organism evidence="3 4">
    <name type="scientific">Desulfatibacillum alkenivorans DSM 16219</name>
    <dbReference type="NCBI Taxonomy" id="1121393"/>
    <lineage>
        <taxon>Bacteria</taxon>
        <taxon>Pseudomonadati</taxon>
        <taxon>Thermodesulfobacteriota</taxon>
        <taxon>Desulfobacteria</taxon>
        <taxon>Desulfobacterales</taxon>
        <taxon>Desulfatibacillaceae</taxon>
        <taxon>Desulfatibacillum</taxon>
    </lineage>
</organism>
<evidence type="ECO:0000313" key="3">
    <source>
        <dbReference type="EMBL" id="SHK11423.1"/>
    </source>
</evidence>
<dbReference type="InterPro" id="IPR032875">
    <property type="entry name" value="Succ_CoA_lig_flav_dom"/>
</dbReference>
<dbReference type="Gene3D" id="3.40.50.261">
    <property type="entry name" value="Succinyl-CoA synthetase domains"/>
    <property type="match status" value="2"/>
</dbReference>
<name>A0A1M6PTY8_9BACT</name>
<accession>A0A1M6PTY8</accession>
<keyword evidence="1" id="KW-0472">Membrane</keyword>
<dbReference type="Pfam" id="PF13607">
    <property type="entry name" value="Succ_CoA_lig"/>
    <property type="match status" value="1"/>
</dbReference>
<dbReference type="RefSeq" id="WP_073476893.1">
    <property type="nucleotide sequence ID" value="NZ_FQZU01000018.1"/>
</dbReference>
<dbReference type="InterPro" id="IPR003781">
    <property type="entry name" value="CoA-bd"/>
</dbReference>
<dbReference type="AlphaFoldDB" id="A0A1M6PTY8"/>
<keyword evidence="4" id="KW-1185">Reference proteome</keyword>
<dbReference type="SUPFAM" id="SSF51735">
    <property type="entry name" value="NAD(P)-binding Rossmann-fold domains"/>
    <property type="match status" value="1"/>
</dbReference>
<dbReference type="SUPFAM" id="SSF52210">
    <property type="entry name" value="Succinyl-CoA synthetase domains"/>
    <property type="match status" value="2"/>
</dbReference>
<keyword evidence="1" id="KW-1133">Transmembrane helix</keyword>